<reference evidence="3" key="1">
    <citation type="submission" date="2025-05" db="UniProtKB">
        <authorList>
            <consortium name="Ensembl"/>
        </authorList>
    </citation>
    <scope>IDENTIFICATION</scope>
</reference>
<name>A0A8C2GZ25_CYPCA</name>
<dbReference type="Proteomes" id="UP000694427">
    <property type="component" value="Unplaced"/>
</dbReference>
<organism evidence="3 5">
    <name type="scientific">Cyprinus carpio</name>
    <name type="common">Common carp</name>
    <dbReference type="NCBI Taxonomy" id="7962"/>
    <lineage>
        <taxon>Eukaryota</taxon>
        <taxon>Metazoa</taxon>
        <taxon>Chordata</taxon>
        <taxon>Craniata</taxon>
        <taxon>Vertebrata</taxon>
        <taxon>Euteleostomi</taxon>
        <taxon>Actinopterygii</taxon>
        <taxon>Neopterygii</taxon>
        <taxon>Teleostei</taxon>
        <taxon>Ostariophysi</taxon>
        <taxon>Cypriniformes</taxon>
        <taxon>Cyprinidae</taxon>
        <taxon>Cyprininae</taxon>
        <taxon>Cyprinus</taxon>
    </lineage>
</organism>
<dbReference type="InterPro" id="IPR036691">
    <property type="entry name" value="Endo/exonu/phosph_ase_sf"/>
</dbReference>
<dbReference type="InterPro" id="IPR005135">
    <property type="entry name" value="Endo/exonuclease/phosphatase"/>
</dbReference>
<evidence type="ECO:0000256" key="1">
    <source>
        <dbReference type="SAM" id="Phobius"/>
    </source>
</evidence>
<evidence type="ECO:0000313" key="4">
    <source>
        <dbReference type="Proteomes" id="UP000694427"/>
    </source>
</evidence>
<feature type="domain" description="Endonuclease/exonuclease/phosphatase" evidence="2">
    <location>
        <begin position="41"/>
        <end position="140"/>
    </location>
</feature>
<feature type="transmembrane region" description="Helical" evidence="1">
    <location>
        <begin position="159"/>
        <end position="179"/>
    </location>
</feature>
<dbReference type="Proteomes" id="UP000694701">
    <property type="component" value="Unplaced"/>
</dbReference>
<evidence type="ECO:0000313" key="5">
    <source>
        <dbReference type="Proteomes" id="UP000694701"/>
    </source>
</evidence>
<sequence>FNRFVCHLEYRTKKGKRHGHSFAWKISVHSVNDVSHLEHIDGWETYFSVHHPRSKGVAILIKNELPFEHVKHDIEPTGSYIVLVCKLYGKCFTLVNVYNHAKEHKVLQFLSEYLRQTAKGVLIVAGDFNTVLNTDLDRQYPTGHVEPLRPYLEEFISSLMLKIIFCTFYLMFIPSISIIKI</sequence>
<dbReference type="Pfam" id="PF03372">
    <property type="entry name" value="Exo_endo_phos"/>
    <property type="match status" value="1"/>
</dbReference>
<dbReference type="Gene3D" id="3.60.10.10">
    <property type="entry name" value="Endonuclease/exonuclease/phosphatase"/>
    <property type="match status" value="1"/>
</dbReference>
<keyword evidence="4" id="KW-1185">Reference proteome</keyword>
<keyword evidence="1" id="KW-0472">Membrane</keyword>
<protein>
    <recommendedName>
        <fullName evidence="2">Endonuclease/exonuclease/phosphatase domain-containing protein</fullName>
    </recommendedName>
</protein>
<dbReference type="SUPFAM" id="SSF56219">
    <property type="entry name" value="DNase I-like"/>
    <property type="match status" value="1"/>
</dbReference>
<dbReference type="GO" id="GO:0003824">
    <property type="term" value="F:catalytic activity"/>
    <property type="evidence" value="ECO:0007669"/>
    <property type="project" value="InterPro"/>
</dbReference>
<evidence type="ECO:0000313" key="3">
    <source>
        <dbReference type="Ensembl" id="ENSCCRP00020006485.1"/>
    </source>
</evidence>
<keyword evidence="1" id="KW-1133">Transmembrane helix</keyword>
<dbReference type="AlphaFoldDB" id="A0A8C2GZ25"/>
<accession>A0A8C2GZ25</accession>
<dbReference type="Ensembl" id="ENSCCRT00010108307.1">
    <property type="protein sequence ID" value="ENSCCRP00010097660.1"/>
    <property type="gene ID" value="ENSCCRG00010042777.1"/>
</dbReference>
<proteinExistence type="predicted"/>
<dbReference type="Ensembl" id="ENSCCRT00020007315.1">
    <property type="protein sequence ID" value="ENSCCRP00020006485.1"/>
    <property type="gene ID" value="ENSCCRG00020003611.1"/>
</dbReference>
<evidence type="ECO:0000259" key="2">
    <source>
        <dbReference type="Pfam" id="PF03372"/>
    </source>
</evidence>
<keyword evidence="1" id="KW-0812">Transmembrane</keyword>